<keyword evidence="1 4" id="KW-0808">Transferase</keyword>
<dbReference type="AlphaFoldDB" id="A0A0G0BDI4"/>
<dbReference type="PANTHER" id="PTHR46401">
    <property type="entry name" value="GLYCOSYLTRANSFERASE WBBK-RELATED"/>
    <property type="match status" value="1"/>
</dbReference>
<accession>A0A0G0BDI4</accession>
<dbReference type="FunFam" id="3.40.50.2000:FF:000119">
    <property type="entry name" value="Glycosyl transferase group 1"/>
    <property type="match status" value="1"/>
</dbReference>
<sequence length="364" mass="42343">MVIGVDGNEANVVKRVGVSVYALNLLRYFKRQSKKNITFKVFLRATPLPDLPKEDRYFKYEIIKAKFLWSQIFLPFRLYKKKDIDVFYSPAHYLPRFCPVPQVVTIHDLAYLFFPQDFLKKDLYQLKFWTKYSIDSAKRIIAVSKSTKKDLINSYHIPSSKIKVIYNGYEKKHLLSESKLKTDLTKNPYILYVGTLQPRKNILTLIKAFSRLKLIYPEIKLVIAGKKGWLYDEIYHSVAKFGMEDDIYFADFVTDNQLIFLYENATCFVIPSFYEGFGIPALEAMSFSCPVISSFSSSLPEIAGNAALYFDPNNHYDLVEKIKNLMDNSILRDKLIRNGKERIKKFSWDTCAKETLEVIMSTIS</sequence>
<dbReference type="Proteomes" id="UP000034127">
    <property type="component" value="Unassembled WGS sequence"/>
</dbReference>
<dbReference type="InterPro" id="IPR001296">
    <property type="entry name" value="Glyco_trans_1"/>
</dbReference>
<dbReference type="SUPFAM" id="SSF53756">
    <property type="entry name" value="UDP-Glycosyltransferase/glycogen phosphorylase"/>
    <property type="match status" value="1"/>
</dbReference>
<gene>
    <name evidence="4" type="ORF">UR63_C0012G0033</name>
</gene>
<dbReference type="Gene3D" id="3.40.50.2000">
    <property type="entry name" value="Glycogen Phosphorylase B"/>
    <property type="match status" value="2"/>
</dbReference>
<evidence type="ECO:0000256" key="1">
    <source>
        <dbReference type="ARBA" id="ARBA00022679"/>
    </source>
</evidence>
<keyword evidence="4" id="KW-0328">Glycosyltransferase</keyword>
<evidence type="ECO:0000313" key="5">
    <source>
        <dbReference type="Proteomes" id="UP000034127"/>
    </source>
</evidence>
<evidence type="ECO:0000259" key="3">
    <source>
        <dbReference type="Pfam" id="PF13439"/>
    </source>
</evidence>
<dbReference type="PANTHER" id="PTHR46401:SF2">
    <property type="entry name" value="GLYCOSYLTRANSFERASE WBBK-RELATED"/>
    <property type="match status" value="1"/>
</dbReference>
<evidence type="ECO:0000259" key="2">
    <source>
        <dbReference type="Pfam" id="PF00534"/>
    </source>
</evidence>
<dbReference type="InterPro" id="IPR028098">
    <property type="entry name" value="Glyco_trans_4-like_N"/>
</dbReference>
<dbReference type="GO" id="GO:0016757">
    <property type="term" value="F:glycosyltransferase activity"/>
    <property type="evidence" value="ECO:0007669"/>
    <property type="project" value="UniProtKB-KW"/>
</dbReference>
<dbReference type="EMBL" id="LBPX01000012">
    <property type="protein sequence ID" value="KKP67548.1"/>
    <property type="molecule type" value="Genomic_DNA"/>
</dbReference>
<name>A0A0G0BDI4_9BACT</name>
<reference evidence="4 5" key="1">
    <citation type="journal article" date="2015" name="Nature">
        <title>rRNA introns, odd ribosomes, and small enigmatic genomes across a large radiation of phyla.</title>
        <authorList>
            <person name="Brown C.T."/>
            <person name="Hug L.A."/>
            <person name="Thomas B.C."/>
            <person name="Sharon I."/>
            <person name="Castelle C.J."/>
            <person name="Singh A."/>
            <person name="Wilkins M.J."/>
            <person name="Williams K.H."/>
            <person name="Banfield J.F."/>
        </authorList>
    </citation>
    <scope>NUCLEOTIDE SEQUENCE [LARGE SCALE GENOMIC DNA]</scope>
</reference>
<proteinExistence type="predicted"/>
<dbReference type="CDD" id="cd03809">
    <property type="entry name" value="GT4_MtfB-like"/>
    <property type="match status" value="1"/>
</dbReference>
<dbReference type="Pfam" id="PF13439">
    <property type="entry name" value="Glyco_transf_4"/>
    <property type="match status" value="1"/>
</dbReference>
<dbReference type="Pfam" id="PF00534">
    <property type="entry name" value="Glycos_transf_1"/>
    <property type="match status" value="1"/>
</dbReference>
<protein>
    <submittedName>
        <fullName evidence="4">Mannosyltransferase B-like protein</fullName>
    </submittedName>
</protein>
<feature type="domain" description="Glycosyltransferase subfamily 4-like N-terminal" evidence="3">
    <location>
        <begin position="17"/>
        <end position="169"/>
    </location>
</feature>
<feature type="domain" description="Glycosyl transferase family 1" evidence="2">
    <location>
        <begin position="185"/>
        <end position="342"/>
    </location>
</feature>
<evidence type="ECO:0000313" key="4">
    <source>
        <dbReference type="EMBL" id="KKP67548.1"/>
    </source>
</evidence>
<comment type="caution">
    <text evidence="4">The sequence shown here is derived from an EMBL/GenBank/DDBJ whole genome shotgun (WGS) entry which is preliminary data.</text>
</comment>
<organism evidence="4 5">
    <name type="scientific">Candidatus Roizmanbacteria bacterium GW2011_GWC2_35_12</name>
    <dbReference type="NCBI Taxonomy" id="1618485"/>
    <lineage>
        <taxon>Bacteria</taxon>
        <taxon>Candidatus Roizmaniibacteriota</taxon>
    </lineage>
</organism>